<evidence type="ECO:0000313" key="2">
    <source>
        <dbReference type="Proteomes" id="UP000250266"/>
    </source>
</evidence>
<dbReference type="OrthoDB" id="435038at2759"/>
<organism evidence="1 2">
    <name type="scientific">Lepidopterella palustris CBS 459.81</name>
    <dbReference type="NCBI Taxonomy" id="1314670"/>
    <lineage>
        <taxon>Eukaryota</taxon>
        <taxon>Fungi</taxon>
        <taxon>Dikarya</taxon>
        <taxon>Ascomycota</taxon>
        <taxon>Pezizomycotina</taxon>
        <taxon>Dothideomycetes</taxon>
        <taxon>Pleosporomycetidae</taxon>
        <taxon>Mytilinidiales</taxon>
        <taxon>Argynnaceae</taxon>
        <taxon>Lepidopterella</taxon>
    </lineage>
</organism>
<dbReference type="Proteomes" id="UP000250266">
    <property type="component" value="Unassembled WGS sequence"/>
</dbReference>
<sequence length="73" mass="7748">MTAKLETVGTTSVTLVPLHHSPFLIHPIPVSRTAFRIRLLDSSVFGTSPLAETGKFLIAIAGPAHALASIQPF</sequence>
<keyword evidence="2" id="KW-1185">Reference proteome</keyword>
<dbReference type="AlphaFoldDB" id="A0A8E2JAF0"/>
<reference evidence="1 2" key="1">
    <citation type="journal article" date="2016" name="Nat. Commun.">
        <title>Ectomycorrhizal ecology is imprinted in the genome of the dominant symbiotic fungus Cenococcum geophilum.</title>
        <authorList>
            <consortium name="DOE Joint Genome Institute"/>
            <person name="Peter M."/>
            <person name="Kohler A."/>
            <person name="Ohm R.A."/>
            <person name="Kuo A."/>
            <person name="Krutzmann J."/>
            <person name="Morin E."/>
            <person name="Arend M."/>
            <person name="Barry K.W."/>
            <person name="Binder M."/>
            <person name="Choi C."/>
            <person name="Clum A."/>
            <person name="Copeland A."/>
            <person name="Grisel N."/>
            <person name="Haridas S."/>
            <person name="Kipfer T."/>
            <person name="LaButti K."/>
            <person name="Lindquist E."/>
            <person name="Lipzen A."/>
            <person name="Maire R."/>
            <person name="Meier B."/>
            <person name="Mihaltcheva S."/>
            <person name="Molinier V."/>
            <person name="Murat C."/>
            <person name="Poggeler S."/>
            <person name="Quandt C.A."/>
            <person name="Sperisen C."/>
            <person name="Tritt A."/>
            <person name="Tisserant E."/>
            <person name="Crous P.W."/>
            <person name="Henrissat B."/>
            <person name="Nehls U."/>
            <person name="Egli S."/>
            <person name="Spatafora J.W."/>
            <person name="Grigoriev I.V."/>
            <person name="Martin F.M."/>
        </authorList>
    </citation>
    <scope>NUCLEOTIDE SEQUENCE [LARGE SCALE GENOMIC DNA]</scope>
    <source>
        <strain evidence="1 2">CBS 459.81</strain>
    </source>
</reference>
<dbReference type="EMBL" id="KV745335">
    <property type="protein sequence ID" value="OCK75305.1"/>
    <property type="molecule type" value="Genomic_DNA"/>
</dbReference>
<accession>A0A8E2JAF0</accession>
<evidence type="ECO:0000313" key="1">
    <source>
        <dbReference type="EMBL" id="OCK75305.1"/>
    </source>
</evidence>
<gene>
    <name evidence="1" type="ORF">K432DRAFT_175905</name>
</gene>
<protein>
    <submittedName>
        <fullName evidence="1">Uncharacterized protein</fullName>
    </submittedName>
</protein>
<name>A0A8E2JAF0_9PEZI</name>
<proteinExistence type="predicted"/>